<evidence type="ECO:0000256" key="2">
    <source>
        <dbReference type="SAM" id="Phobius"/>
    </source>
</evidence>
<comment type="caution">
    <text evidence="4">The sequence shown here is derived from an EMBL/GenBank/DDBJ whole genome shotgun (WGS) entry which is preliminary data.</text>
</comment>
<evidence type="ECO:0000256" key="1">
    <source>
        <dbReference type="ARBA" id="ARBA00007362"/>
    </source>
</evidence>
<comment type="similarity">
    <text evidence="1">Belongs to the EamA transporter family.</text>
</comment>
<dbReference type="InterPro" id="IPR000620">
    <property type="entry name" value="EamA_dom"/>
</dbReference>
<protein>
    <submittedName>
        <fullName evidence="4">DMT family transporter</fullName>
    </submittedName>
</protein>
<feature type="transmembrane region" description="Helical" evidence="2">
    <location>
        <begin position="203"/>
        <end position="222"/>
    </location>
</feature>
<proteinExistence type="inferred from homology"/>
<feature type="transmembrane region" description="Helical" evidence="2">
    <location>
        <begin position="88"/>
        <end position="108"/>
    </location>
</feature>
<dbReference type="Pfam" id="PF00892">
    <property type="entry name" value="EamA"/>
    <property type="match status" value="2"/>
</dbReference>
<reference evidence="5" key="1">
    <citation type="journal article" date="2019" name="Int. J. Syst. Evol. Microbiol.">
        <title>The Global Catalogue of Microorganisms (GCM) 10K type strain sequencing project: providing services to taxonomists for standard genome sequencing and annotation.</title>
        <authorList>
            <consortium name="The Broad Institute Genomics Platform"/>
            <consortium name="The Broad Institute Genome Sequencing Center for Infectious Disease"/>
            <person name="Wu L."/>
            <person name="Ma J."/>
        </authorList>
    </citation>
    <scope>NUCLEOTIDE SEQUENCE [LARGE SCALE GENOMIC DNA]</scope>
    <source>
        <strain evidence="5">JCM 16022</strain>
    </source>
</reference>
<feature type="transmembrane region" description="Helical" evidence="2">
    <location>
        <begin position="114"/>
        <end position="131"/>
    </location>
</feature>
<dbReference type="InterPro" id="IPR037185">
    <property type="entry name" value="EmrE-like"/>
</dbReference>
<feature type="transmembrane region" description="Helical" evidence="2">
    <location>
        <begin position="32"/>
        <end position="51"/>
    </location>
</feature>
<keyword evidence="2" id="KW-0472">Membrane</keyword>
<feature type="transmembrane region" description="Helical" evidence="2">
    <location>
        <begin position="143"/>
        <end position="165"/>
    </location>
</feature>
<sequence length="276" mass="27194">MAVLLSLLAALSYGLADFVGGVTSKRVSPWSVALVAQLGGAALVFLVTLWVPGSPTRSDVAWSVVAGLGNGFGTAFLYRGLAAGRMGVVAPISGVGAALVPVAVGVLTGERPAALVWAGIILALPGIWLVAREPATGPGPLGAGLTDGVLAGLGFGSLFAALAQIPEGAGLVPLALNQVVAAVTIVAVAVLLRSPWLPRDPRVLGGVVSGALGALATGAFLVATHSGYLTVTAVIASLYPAATVMLAASLLREHVHRAQALGLGLCAVAVSLVAAG</sequence>
<accession>A0ABP5LWL5</accession>
<evidence type="ECO:0000259" key="3">
    <source>
        <dbReference type="Pfam" id="PF00892"/>
    </source>
</evidence>
<feature type="domain" description="EamA" evidence="3">
    <location>
        <begin position="2"/>
        <end position="131"/>
    </location>
</feature>
<keyword evidence="2" id="KW-1133">Transmembrane helix</keyword>
<keyword evidence="2" id="KW-0812">Transmembrane</keyword>
<dbReference type="SUPFAM" id="SSF103481">
    <property type="entry name" value="Multidrug resistance efflux transporter EmrE"/>
    <property type="match status" value="2"/>
</dbReference>
<evidence type="ECO:0000313" key="4">
    <source>
        <dbReference type="EMBL" id="GAA2152884.1"/>
    </source>
</evidence>
<feature type="domain" description="EamA" evidence="3">
    <location>
        <begin position="148"/>
        <end position="273"/>
    </location>
</feature>
<feature type="transmembrane region" description="Helical" evidence="2">
    <location>
        <begin position="258"/>
        <end position="275"/>
    </location>
</feature>
<keyword evidence="5" id="KW-1185">Reference proteome</keyword>
<dbReference type="RefSeq" id="WP_344155726.1">
    <property type="nucleotide sequence ID" value="NZ_BAAAQR010000013.1"/>
</dbReference>
<feature type="transmembrane region" description="Helical" evidence="2">
    <location>
        <begin position="171"/>
        <end position="191"/>
    </location>
</feature>
<evidence type="ECO:0000313" key="5">
    <source>
        <dbReference type="Proteomes" id="UP001501771"/>
    </source>
</evidence>
<dbReference type="Proteomes" id="UP001501771">
    <property type="component" value="Unassembled WGS sequence"/>
</dbReference>
<feature type="transmembrane region" description="Helical" evidence="2">
    <location>
        <begin position="228"/>
        <end position="251"/>
    </location>
</feature>
<name>A0ABP5LWL5_9ACTN</name>
<organism evidence="4 5">
    <name type="scientific">Nocardioides koreensis</name>
    <dbReference type="NCBI Taxonomy" id="433651"/>
    <lineage>
        <taxon>Bacteria</taxon>
        <taxon>Bacillati</taxon>
        <taxon>Actinomycetota</taxon>
        <taxon>Actinomycetes</taxon>
        <taxon>Propionibacteriales</taxon>
        <taxon>Nocardioidaceae</taxon>
        <taxon>Nocardioides</taxon>
    </lineage>
</organism>
<gene>
    <name evidence="4" type="ORF">GCM10009844_36610</name>
</gene>
<dbReference type="EMBL" id="BAAAQR010000013">
    <property type="protein sequence ID" value="GAA2152884.1"/>
    <property type="molecule type" value="Genomic_DNA"/>
</dbReference>